<sequence>MKKVFIILTLMIGVTCNVQSETTDNDYLQIMEKTVRDTICDVFSIPKSKWPRRYPPMSSSDTIFIKRIDENESKLKFENLNETLNKYASLKGIKVSNFNEYSEKTPSEKRLPYSVFESYSHYLIKELIPDLKGVSSIGNHGYGHSFSDDDILRIHPNRQGNIKLSFYNFNLGQNGKSIMLQPATRGCTAAVTAMLIYDAGGKINLKRMRKRNLGNDELMLKDFDLAGFQGLATNNFTLEELAQSIKSHGPAIVGVNRGIGGHSIIVDDVQDDYITIRDPAHGWMIDIKPDSLQFEPTCLHISKKVEES</sequence>
<dbReference type="InterPro" id="IPR022118">
    <property type="entry name" value="Peptidase_C70_AvrRpt2"/>
</dbReference>
<dbReference type="Proteomes" id="UP000565719">
    <property type="component" value="Unassembled WGS sequence"/>
</dbReference>
<name>A0A7Y3ZWS2_9VIBR</name>
<dbReference type="Pfam" id="PF12385">
    <property type="entry name" value="Peptidase_C70"/>
    <property type="match status" value="1"/>
</dbReference>
<dbReference type="RefSeq" id="WP_171360069.1">
    <property type="nucleotide sequence ID" value="NZ_VTXC01000007.1"/>
</dbReference>
<evidence type="ECO:0000313" key="1">
    <source>
        <dbReference type="EMBL" id="NOH70517.1"/>
    </source>
</evidence>
<gene>
    <name evidence="1" type="ORF">F0225_04055</name>
</gene>
<comment type="caution">
    <text evidence="1">The sequence shown here is derived from an EMBL/GenBank/DDBJ whole genome shotgun (WGS) entry which is preliminary data.</text>
</comment>
<accession>A0A7Y3ZWS2</accession>
<evidence type="ECO:0008006" key="3">
    <source>
        <dbReference type="Google" id="ProtNLM"/>
    </source>
</evidence>
<protein>
    <recommendedName>
        <fullName evidence="3">Peptidase C39 domain-containing protein</fullName>
    </recommendedName>
</protein>
<dbReference type="Gene3D" id="3.90.70.10">
    <property type="entry name" value="Cysteine proteinases"/>
    <property type="match status" value="1"/>
</dbReference>
<reference evidence="1 2" key="1">
    <citation type="submission" date="2019-09" db="EMBL/GenBank/DDBJ databases">
        <title>Draft genome sequencing and comparative genomics of hatchery-associated Vibrios.</title>
        <authorList>
            <person name="Kehlet-Delgado H."/>
            <person name="Mueller R.S."/>
        </authorList>
    </citation>
    <scope>NUCLEOTIDE SEQUENCE [LARGE SCALE GENOMIC DNA]</scope>
    <source>
        <strain evidence="1 2">99-46-Y</strain>
    </source>
</reference>
<evidence type="ECO:0000313" key="2">
    <source>
        <dbReference type="Proteomes" id="UP000565719"/>
    </source>
</evidence>
<proteinExistence type="predicted"/>
<dbReference type="AlphaFoldDB" id="A0A7Y3ZWS2"/>
<organism evidence="1 2">
    <name type="scientific">Vibrio pectenicida</name>
    <dbReference type="NCBI Taxonomy" id="62763"/>
    <lineage>
        <taxon>Bacteria</taxon>
        <taxon>Pseudomonadati</taxon>
        <taxon>Pseudomonadota</taxon>
        <taxon>Gammaproteobacteria</taxon>
        <taxon>Vibrionales</taxon>
        <taxon>Vibrionaceae</taxon>
        <taxon>Vibrio</taxon>
    </lineage>
</organism>
<dbReference type="EMBL" id="VTXC01000007">
    <property type="protein sequence ID" value="NOH70517.1"/>
    <property type="molecule type" value="Genomic_DNA"/>
</dbReference>